<proteinExistence type="predicted"/>
<protein>
    <submittedName>
        <fullName evidence="1">Carboxymuconolactone decarboxylase family protein</fullName>
    </submittedName>
</protein>
<dbReference type="EMBL" id="JAPHQB010000010">
    <property type="protein sequence ID" value="MCX2801720.1"/>
    <property type="molecule type" value="Genomic_DNA"/>
</dbReference>
<dbReference type="PANTHER" id="PTHR35446:SF3">
    <property type="entry name" value="CMD DOMAIN-CONTAINING PROTEIN"/>
    <property type="match status" value="1"/>
</dbReference>
<dbReference type="SUPFAM" id="SSF69118">
    <property type="entry name" value="AhpD-like"/>
    <property type="match status" value="1"/>
</dbReference>
<dbReference type="AlphaFoldDB" id="A0AB35HX03"/>
<sequence>MKFTLHTIESAPEASKPLLEKSQQAFGNLPGLHQVMAEAPAVLAAYQQLHELFLQTSFNAEELTVVWQTINVEHKCHYCVPAHTAIAHMMKVDPALTEALRNGDPMPNAKLQALHDTTLEMVRNRGHISEEQLAAFEAAGYGPQQLLEITLGLSQKVMSNYINHFAETPVDKAFQQYAWTPNQ</sequence>
<reference evidence="1" key="1">
    <citation type="submission" date="2022-11" db="EMBL/GenBank/DDBJ databases">
        <title>Chitin-degrading and fungicidal potential of chitinolytic bacterial strains from marine environment of the Pacific Ocean regions.</title>
        <authorList>
            <person name="Pentekhina I."/>
            <person name="Nedashkovskaya O."/>
            <person name="Seitkalieva A."/>
            <person name="Podvolotskaya A."/>
            <person name="Tekutyeva L."/>
            <person name="Balabanova L."/>
        </authorList>
    </citation>
    <scope>NUCLEOTIDE SEQUENCE</scope>
    <source>
        <strain evidence="1">KMM 6838</strain>
    </source>
</reference>
<evidence type="ECO:0000313" key="2">
    <source>
        <dbReference type="Proteomes" id="UP001209730"/>
    </source>
</evidence>
<dbReference type="PANTHER" id="PTHR35446">
    <property type="entry name" value="SI:CH211-175M2.5"/>
    <property type="match status" value="1"/>
</dbReference>
<accession>A0AB35HX03</accession>
<name>A0AB35HX03_MICTH</name>
<comment type="caution">
    <text evidence="1">The sequence shown here is derived from an EMBL/GenBank/DDBJ whole genome shotgun (WGS) entry which is preliminary data.</text>
</comment>
<dbReference type="Gene3D" id="1.20.1290.10">
    <property type="entry name" value="AhpD-like"/>
    <property type="match status" value="1"/>
</dbReference>
<gene>
    <name evidence="1" type="ORF">OQJ68_07975</name>
</gene>
<evidence type="ECO:0000313" key="1">
    <source>
        <dbReference type="EMBL" id="MCX2801720.1"/>
    </source>
</evidence>
<dbReference type="RefSeq" id="WP_074901791.1">
    <property type="nucleotide sequence ID" value="NZ_FOKT01000003.1"/>
</dbReference>
<dbReference type="InterPro" id="IPR029032">
    <property type="entry name" value="AhpD-like"/>
</dbReference>
<dbReference type="Proteomes" id="UP001209730">
    <property type="component" value="Unassembled WGS sequence"/>
</dbReference>
<organism evidence="1 2">
    <name type="scientific">Microbulbifer thermotolerans</name>
    <dbReference type="NCBI Taxonomy" id="252514"/>
    <lineage>
        <taxon>Bacteria</taxon>
        <taxon>Pseudomonadati</taxon>
        <taxon>Pseudomonadota</taxon>
        <taxon>Gammaproteobacteria</taxon>
        <taxon>Cellvibrionales</taxon>
        <taxon>Microbulbiferaceae</taxon>
        <taxon>Microbulbifer</taxon>
    </lineage>
</organism>